<keyword evidence="21" id="KW-1185">Reference proteome</keyword>
<dbReference type="PANTHER" id="PTHR46008">
    <property type="entry name" value="LEAF RUST 10 DISEASE-RESISTANCE LOCUS RECEPTOR-LIKE PROTEIN KINASE-LIKE 1.4"/>
    <property type="match status" value="1"/>
</dbReference>
<evidence type="ECO:0000259" key="19">
    <source>
        <dbReference type="PROSITE" id="PS50011"/>
    </source>
</evidence>
<evidence type="ECO:0000256" key="5">
    <source>
        <dbReference type="ARBA" id="ARBA00022692"/>
    </source>
</evidence>
<evidence type="ECO:0000256" key="16">
    <source>
        <dbReference type="SAM" id="MobiDB-lite"/>
    </source>
</evidence>
<dbReference type="GO" id="GO:0005524">
    <property type="term" value="F:ATP binding"/>
    <property type="evidence" value="ECO:0007669"/>
    <property type="project" value="UniProtKB-UniRule"/>
</dbReference>
<dbReference type="GO" id="GO:0030247">
    <property type="term" value="F:polysaccharide binding"/>
    <property type="evidence" value="ECO:0007669"/>
    <property type="project" value="InterPro"/>
</dbReference>
<dbReference type="Pfam" id="PF13947">
    <property type="entry name" value="GUB_WAK_bind"/>
    <property type="match status" value="1"/>
</dbReference>
<keyword evidence="11 17" id="KW-0472">Membrane</keyword>
<evidence type="ECO:0000256" key="12">
    <source>
        <dbReference type="ARBA" id="ARBA00023180"/>
    </source>
</evidence>
<keyword evidence="5 17" id="KW-0812">Transmembrane</keyword>
<evidence type="ECO:0000313" key="20">
    <source>
        <dbReference type="EMBL" id="KAK9666497.1"/>
    </source>
</evidence>
<dbReference type="PROSITE" id="PS50011">
    <property type="entry name" value="PROTEIN_KINASE_DOM"/>
    <property type="match status" value="1"/>
</dbReference>
<feature type="binding site" evidence="15">
    <location>
        <position position="342"/>
    </location>
    <ligand>
        <name>ATP</name>
        <dbReference type="ChEBI" id="CHEBI:30616"/>
    </ligand>
</feature>
<dbReference type="Gene3D" id="1.10.510.10">
    <property type="entry name" value="Transferase(Phosphotransferase) domain 1"/>
    <property type="match status" value="1"/>
</dbReference>
<dbReference type="EMBL" id="JBDFQZ010000014">
    <property type="protein sequence ID" value="KAK9666497.1"/>
    <property type="molecule type" value="Genomic_DNA"/>
</dbReference>
<dbReference type="AlphaFoldDB" id="A0AAW1GP08"/>
<evidence type="ECO:0000256" key="13">
    <source>
        <dbReference type="ARBA" id="ARBA00047899"/>
    </source>
</evidence>
<evidence type="ECO:0000256" key="6">
    <source>
        <dbReference type="ARBA" id="ARBA00022729"/>
    </source>
</evidence>
<dbReference type="InterPro" id="IPR008271">
    <property type="entry name" value="Ser/Thr_kinase_AS"/>
</dbReference>
<sequence length="641" mass="72111">MFTRFLYVSIFVVLVSLPLSSGVDDRYSTCSSSLFTCGNITNIGYPFWGDGRPQYCGNPVLQLQCINNLDVLYPYLKIGPKDLSPYYVVSITASERNLTLKLHGAPQRPCDSYGQDFGKILELSESVERVNVLYNCDKVLAGDYNDESASCYENQTKVDVYYRSNMSAHGEYASCKSAVAPVFRKELESYNNRKSNFSQVMNQGFEVVYEYTSDCVKCRNSRCICGSSSSNFVCLCKPGKRKFILGIAILGGVIILAMFTVALWCYKKRKFRSPSLLSRMISMDHTASDLENGTSFHGIPVFPYSELHEATNNFDEAQELGDGGFGIVYYGKLRDGREVAVKRLYEKNYKQVGQFMNEVEILTRLRHPNLVTLYGCTSRNSRELLLVYEYVSNGTVADHLHGDRSGSSGGLTWEIRMKIAVETANALLYLHTSEIVHRDVKTTNILLDSNFNVKVADFGLSRLFPIDMTHISTAPQGTPGYLDPAYHKCYQVTNKSDVYSFGVVLIELISSLPAVDIRREEDEINLSDYALHRIQRGVLHELVDQKLGFNSDFKVKRMITLVVELAFQCLQQEKELRPGMVEVLERLNRIDGLDYKALEADEMDEKRTSVTMDDDIGQPPPSPSSVIDSWAMKSSSSNPSS</sequence>
<dbReference type="InterPro" id="IPR032872">
    <property type="entry name" value="WAK_assoc_C"/>
</dbReference>
<dbReference type="InterPro" id="IPR000719">
    <property type="entry name" value="Prot_kinase_dom"/>
</dbReference>
<evidence type="ECO:0000256" key="3">
    <source>
        <dbReference type="ARBA" id="ARBA00022527"/>
    </source>
</evidence>
<accession>A0AAW1GP08</accession>
<reference evidence="20" key="1">
    <citation type="submission" date="2024-03" db="EMBL/GenBank/DDBJ databases">
        <title>WGS assembly of Saponaria officinalis var. Norfolk2.</title>
        <authorList>
            <person name="Jenkins J."/>
            <person name="Shu S."/>
            <person name="Grimwood J."/>
            <person name="Barry K."/>
            <person name="Goodstein D."/>
            <person name="Schmutz J."/>
            <person name="Leebens-Mack J."/>
            <person name="Osbourn A."/>
        </authorList>
    </citation>
    <scope>NUCLEOTIDE SEQUENCE [LARGE SCALE GENOMIC DNA]</scope>
    <source>
        <strain evidence="20">JIC</strain>
    </source>
</reference>
<evidence type="ECO:0000256" key="8">
    <source>
        <dbReference type="ARBA" id="ARBA00022777"/>
    </source>
</evidence>
<evidence type="ECO:0000256" key="1">
    <source>
        <dbReference type="ARBA" id="ARBA00004167"/>
    </source>
</evidence>
<comment type="caution">
    <text evidence="20">The sequence shown here is derived from an EMBL/GenBank/DDBJ whole genome shotgun (WGS) entry which is preliminary data.</text>
</comment>
<keyword evidence="12" id="KW-0325">Glycoprotein</keyword>
<dbReference type="GO" id="GO:0004674">
    <property type="term" value="F:protein serine/threonine kinase activity"/>
    <property type="evidence" value="ECO:0007669"/>
    <property type="project" value="UniProtKB-KW"/>
</dbReference>
<evidence type="ECO:0000256" key="7">
    <source>
        <dbReference type="ARBA" id="ARBA00022741"/>
    </source>
</evidence>
<dbReference type="Pfam" id="PF00069">
    <property type="entry name" value="Pkinase"/>
    <property type="match status" value="1"/>
</dbReference>
<protein>
    <recommendedName>
        <fullName evidence="2">non-specific serine/threonine protein kinase</fullName>
        <ecNumber evidence="2">2.7.11.1</ecNumber>
    </recommendedName>
</protein>
<evidence type="ECO:0000313" key="21">
    <source>
        <dbReference type="Proteomes" id="UP001443914"/>
    </source>
</evidence>
<feature type="chain" id="PRO_5043867106" description="non-specific serine/threonine protein kinase" evidence="18">
    <location>
        <begin position="23"/>
        <end position="641"/>
    </location>
</feature>
<evidence type="ECO:0000256" key="18">
    <source>
        <dbReference type="SAM" id="SignalP"/>
    </source>
</evidence>
<evidence type="ECO:0000256" key="9">
    <source>
        <dbReference type="ARBA" id="ARBA00022840"/>
    </source>
</evidence>
<dbReference type="PROSITE" id="PS00107">
    <property type="entry name" value="PROTEIN_KINASE_ATP"/>
    <property type="match status" value="1"/>
</dbReference>
<dbReference type="InterPro" id="IPR011009">
    <property type="entry name" value="Kinase-like_dom_sf"/>
</dbReference>
<dbReference type="SMART" id="SM00220">
    <property type="entry name" value="S_TKc"/>
    <property type="match status" value="1"/>
</dbReference>
<comment type="catalytic activity">
    <reaction evidence="14">
        <text>L-seryl-[protein] + ATP = O-phospho-L-seryl-[protein] + ADP + H(+)</text>
        <dbReference type="Rhea" id="RHEA:17989"/>
        <dbReference type="Rhea" id="RHEA-COMP:9863"/>
        <dbReference type="Rhea" id="RHEA-COMP:11604"/>
        <dbReference type="ChEBI" id="CHEBI:15378"/>
        <dbReference type="ChEBI" id="CHEBI:29999"/>
        <dbReference type="ChEBI" id="CHEBI:30616"/>
        <dbReference type="ChEBI" id="CHEBI:83421"/>
        <dbReference type="ChEBI" id="CHEBI:456216"/>
        <dbReference type="EC" id="2.7.11.1"/>
    </reaction>
</comment>
<evidence type="ECO:0000256" key="10">
    <source>
        <dbReference type="ARBA" id="ARBA00022989"/>
    </source>
</evidence>
<dbReference type="PANTHER" id="PTHR46008:SF2">
    <property type="entry name" value="LEAF RUST 10 DISEASE-RESISTANCE LOCUS RECEPTOR-LIKE PROTEIN KINASE-LIKE 1.4"/>
    <property type="match status" value="1"/>
</dbReference>
<dbReference type="FunFam" id="1.10.510.10:FF:000161">
    <property type="entry name" value="Wall-associated receptor kinase-like 20"/>
    <property type="match status" value="1"/>
</dbReference>
<gene>
    <name evidence="20" type="ORF">RND81_14G188800</name>
</gene>
<evidence type="ECO:0000256" key="15">
    <source>
        <dbReference type="PROSITE-ProRule" id="PRU10141"/>
    </source>
</evidence>
<feature type="region of interest" description="Disordered" evidence="16">
    <location>
        <begin position="604"/>
        <end position="641"/>
    </location>
</feature>
<keyword evidence="9 15" id="KW-0067">ATP-binding</keyword>
<evidence type="ECO:0000256" key="17">
    <source>
        <dbReference type="SAM" id="Phobius"/>
    </source>
</evidence>
<proteinExistence type="predicted"/>
<keyword evidence="4" id="KW-0808">Transferase</keyword>
<comment type="catalytic activity">
    <reaction evidence="13">
        <text>L-threonyl-[protein] + ATP = O-phospho-L-threonyl-[protein] + ADP + H(+)</text>
        <dbReference type="Rhea" id="RHEA:46608"/>
        <dbReference type="Rhea" id="RHEA-COMP:11060"/>
        <dbReference type="Rhea" id="RHEA-COMP:11605"/>
        <dbReference type="ChEBI" id="CHEBI:15378"/>
        <dbReference type="ChEBI" id="CHEBI:30013"/>
        <dbReference type="ChEBI" id="CHEBI:30616"/>
        <dbReference type="ChEBI" id="CHEBI:61977"/>
        <dbReference type="ChEBI" id="CHEBI:456216"/>
        <dbReference type="EC" id="2.7.11.1"/>
    </reaction>
</comment>
<keyword evidence="10 17" id="KW-1133">Transmembrane helix</keyword>
<feature type="signal peptide" evidence="18">
    <location>
        <begin position="1"/>
        <end position="22"/>
    </location>
</feature>
<dbReference type="PROSITE" id="PS00108">
    <property type="entry name" value="PROTEIN_KINASE_ST"/>
    <property type="match status" value="1"/>
</dbReference>
<organism evidence="20 21">
    <name type="scientific">Saponaria officinalis</name>
    <name type="common">Common soapwort</name>
    <name type="synonym">Lychnis saponaria</name>
    <dbReference type="NCBI Taxonomy" id="3572"/>
    <lineage>
        <taxon>Eukaryota</taxon>
        <taxon>Viridiplantae</taxon>
        <taxon>Streptophyta</taxon>
        <taxon>Embryophyta</taxon>
        <taxon>Tracheophyta</taxon>
        <taxon>Spermatophyta</taxon>
        <taxon>Magnoliopsida</taxon>
        <taxon>eudicotyledons</taxon>
        <taxon>Gunneridae</taxon>
        <taxon>Pentapetalae</taxon>
        <taxon>Caryophyllales</taxon>
        <taxon>Caryophyllaceae</taxon>
        <taxon>Caryophylleae</taxon>
        <taxon>Saponaria</taxon>
    </lineage>
</organism>
<keyword evidence="6 18" id="KW-0732">Signal</keyword>
<feature type="transmembrane region" description="Helical" evidence="17">
    <location>
        <begin position="243"/>
        <end position="266"/>
    </location>
</feature>
<feature type="compositionally biased region" description="Polar residues" evidence="16">
    <location>
        <begin position="624"/>
        <end position="641"/>
    </location>
</feature>
<evidence type="ECO:0000256" key="14">
    <source>
        <dbReference type="ARBA" id="ARBA00048679"/>
    </source>
</evidence>
<evidence type="ECO:0000256" key="2">
    <source>
        <dbReference type="ARBA" id="ARBA00012513"/>
    </source>
</evidence>
<feature type="domain" description="Protein kinase" evidence="19">
    <location>
        <begin position="314"/>
        <end position="598"/>
    </location>
</feature>
<evidence type="ECO:0000256" key="11">
    <source>
        <dbReference type="ARBA" id="ARBA00023136"/>
    </source>
</evidence>
<dbReference type="InterPro" id="IPR025287">
    <property type="entry name" value="WAK_GUB"/>
</dbReference>
<dbReference type="EC" id="2.7.11.1" evidence="2"/>
<dbReference type="SUPFAM" id="SSF56112">
    <property type="entry name" value="Protein kinase-like (PK-like)"/>
    <property type="match status" value="1"/>
</dbReference>
<comment type="subcellular location">
    <subcellularLocation>
        <location evidence="1">Membrane</location>
        <topology evidence="1">Single-pass membrane protein</topology>
    </subcellularLocation>
</comment>
<name>A0AAW1GP08_SAPOF</name>
<evidence type="ECO:0000256" key="4">
    <source>
        <dbReference type="ARBA" id="ARBA00022679"/>
    </source>
</evidence>
<dbReference type="InterPro" id="IPR017441">
    <property type="entry name" value="Protein_kinase_ATP_BS"/>
</dbReference>
<keyword evidence="7 15" id="KW-0547">Nucleotide-binding</keyword>
<keyword evidence="8" id="KW-0418">Kinase</keyword>
<keyword evidence="3" id="KW-0723">Serine/threonine-protein kinase</keyword>
<dbReference type="Gene3D" id="3.30.200.20">
    <property type="entry name" value="Phosphorylase Kinase, domain 1"/>
    <property type="match status" value="1"/>
</dbReference>
<dbReference type="Proteomes" id="UP001443914">
    <property type="component" value="Unassembled WGS sequence"/>
</dbReference>
<dbReference type="GO" id="GO:0005886">
    <property type="term" value="C:plasma membrane"/>
    <property type="evidence" value="ECO:0007669"/>
    <property type="project" value="UniProtKB-ARBA"/>
</dbReference>
<dbReference type="Pfam" id="PF14380">
    <property type="entry name" value="WAK_assoc"/>
    <property type="match status" value="1"/>
</dbReference>